<dbReference type="Proteomes" id="UP000784294">
    <property type="component" value="Unassembled WGS sequence"/>
</dbReference>
<accession>A0A3S5A9J2</accession>
<organism evidence="1 2">
    <name type="scientific">Protopolystoma xenopodis</name>
    <dbReference type="NCBI Taxonomy" id="117903"/>
    <lineage>
        <taxon>Eukaryota</taxon>
        <taxon>Metazoa</taxon>
        <taxon>Spiralia</taxon>
        <taxon>Lophotrochozoa</taxon>
        <taxon>Platyhelminthes</taxon>
        <taxon>Monogenea</taxon>
        <taxon>Polyopisthocotylea</taxon>
        <taxon>Polystomatidea</taxon>
        <taxon>Polystomatidae</taxon>
        <taxon>Protopolystoma</taxon>
    </lineage>
</organism>
<evidence type="ECO:0000313" key="1">
    <source>
        <dbReference type="EMBL" id="VEL15295.1"/>
    </source>
</evidence>
<reference evidence="1" key="1">
    <citation type="submission" date="2018-11" db="EMBL/GenBank/DDBJ databases">
        <authorList>
            <consortium name="Pathogen Informatics"/>
        </authorList>
    </citation>
    <scope>NUCLEOTIDE SEQUENCE</scope>
</reference>
<sequence length="122" mass="13647">MERPELASPIFLFYDLGCTDTRSAKMYILSEKLPPASHTFGHEGVIEACFPPSQSSPHLVRRLCPALDGVFNAPRVFESRRLFAFTIVRPAAYSGHLGWEAFSPRDQSNVYRLPDNQAAGFT</sequence>
<protein>
    <submittedName>
        <fullName evidence="1">Uncharacterized protein</fullName>
    </submittedName>
</protein>
<dbReference type="EMBL" id="CAAALY010024105">
    <property type="protein sequence ID" value="VEL15295.1"/>
    <property type="molecule type" value="Genomic_DNA"/>
</dbReference>
<comment type="caution">
    <text evidence="1">The sequence shown here is derived from an EMBL/GenBank/DDBJ whole genome shotgun (WGS) entry which is preliminary data.</text>
</comment>
<proteinExistence type="predicted"/>
<name>A0A3S5A9J2_9PLAT</name>
<gene>
    <name evidence="1" type="ORF">PXEA_LOCUS8735</name>
</gene>
<keyword evidence="2" id="KW-1185">Reference proteome</keyword>
<evidence type="ECO:0000313" key="2">
    <source>
        <dbReference type="Proteomes" id="UP000784294"/>
    </source>
</evidence>
<dbReference type="AlphaFoldDB" id="A0A3S5A9J2"/>